<feature type="domain" description="Integrase catalytic" evidence="1">
    <location>
        <begin position="1"/>
        <end position="107"/>
    </location>
</feature>
<organism evidence="2">
    <name type="scientific">sediment metagenome</name>
    <dbReference type="NCBI Taxonomy" id="749907"/>
    <lineage>
        <taxon>unclassified sequences</taxon>
        <taxon>metagenomes</taxon>
        <taxon>ecological metagenomes</taxon>
    </lineage>
</organism>
<dbReference type="EMBL" id="ADZX01000739">
    <property type="protein sequence ID" value="EFK95552.1"/>
    <property type="molecule type" value="Genomic_DNA"/>
</dbReference>
<accession>D9PLK8</accession>
<dbReference type="PROSITE" id="PS50994">
    <property type="entry name" value="INTEGRASE"/>
    <property type="match status" value="1"/>
</dbReference>
<sequence>MPDFLQLDNELSFRGSNRYPRSMGLVIRLCLYYGVTPVFIPIGEPWRNGVIESFNNTYDKKFYRRQWFPSYAALKRQSKNFQSFHNKHHRYSCLKGWTPSDVIQEAGFSPITLAPATKLPKLDHVPDGEVILIRFIRSDRKLDVFSEQFKVPRDLIYSYVKAVILTETHTLHVYLGDERVLTFDYEISDQENPG</sequence>
<dbReference type="GO" id="GO:0003676">
    <property type="term" value="F:nucleic acid binding"/>
    <property type="evidence" value="ECO:0007669"/>
    <property type="project" value="InterPro"/>
</dbReference>
<proteinExistence type="predicted"/>
<reference evidence="2" key="1">
    <citation type="submission" date="2010-07" db="EMBL/GenBank/DDBJ databases">
        <authorList>
            <consortium name="CONSOLIDER consortium CSD2007-00005"/>
            <person name="Guazzaroni M.-E."/>
            <person name="Richter M."/>
            <person name="Garcia-Salamanca A."/>
            <person name="Yarza P."/>
            <person name="Ferrer M."/>
        </authorList>
    </citation>
    <scope>NUCLEOTIDE SEQUENCE</scope>
</reference>
<evidence type="ECO:0000313" key="2">
    <source>
        <dbReference type="EMBL" id="EFK95552.1"/>
    </source>
</evidence>
<dbReference type="AlphaFoldDB" id="D9PLK8"/>
<dbReference type="InterPro" id="IPR036397">
    <property type="entry name" value="RNaseH_sf"/>
</dbReference>
<dbReference type="InterPro" id="IPR001584">
    <property type="entry name" value="Integrase_cat-core"/>
</dbReference>
<gene>
    <name evidence="2" type="ORF">LDC_2431</name>
</gene>
<reference evidence="2" key="2">
    <citation type="journal article" date="2011" name="Microb. Ecol.">
        <title>Taxonomic and Functional Metagenomic Profiling of the Microbial Community in the Anoxic Sediment of a Sub-saline Shallow Lake (Laguna de Carrizo, Central Spain).</title>
        <authorList>
            <person name="Ferrer M."/>
            <person name="Guazzaroni M.E."/>
            <person name="Richter M."/>
            <person name="Garcia-Salamanca A."/>
            <person name="Yarza P."/>
            <person name="Suarez-Suarez A."/>
            <person name="Solano J."/>
            <person name="Alcaide M."/>
            <person name="van Dillewijn P."/>
            <person name="Molina-Henares M.A."/>
            <person name="Lopez-Cortes N."/>
            <person name="Al-Ramahi Y."/>
            <person name="Guerrero C."/>
            <person name="Acosta A."/>
            <person name="de Eugenio L.I."/>
            <person name="Martinez V."/>
            <person name="Marques S."/>
            <person name="Rojo F."/>
            <person name="Santero E."/>
            <person name="Genilloud O."/>
            <person name="Perez-Perez J."/>
            <person name="Rossello-Mora R."/>
            <person name="Ramos J.L."/>
        </authorList>
    </citation>
    <scope>NUCLEOTIDE SEQUENCE</scope>
</reference>
<dbReference type="Gene3D" id="3.30.420.10">
    <property type="entry name" value="Ribonuclease H-like superfamily/Ribonuclease H"/>
    <property type="match status" value="1"/>
</dbReference>
<comment type="caution">
    <text evidence="2">The sequence shown here is derived from an EMBL/GenBank/DDBJ whole genome shotgun (WGS) entry which is preliminary data.</text>
</comment>
<dbReference type="InterPro" id="IPR012337">
    <property type="entry name" value="RNaseH-like_sf"/>
</dbReference>
<dbReference type="SUPFAM" id="SSF53098">
    <property type="entry name" value="Ribonuclease H-like"/>
    <property type="match status" value="1"/>
</dbReference>
<dbReference type="GO" id="GO:0015074">
    <property type="term" value="P:DNA integration"/>
    <property type="evidence" value="ECO:0007669"/>
    <property type="project" value="InterPro"/>
</dbReference>
<protein>
    <submittedName>
        <fullName evidence="2">Protein containing Integrase, catalytic core domain</fullName>
    </submittedName>
</protein>
<dbReference type="Pfam" id="PF13683">
    <property type="entry name" value="rve_3"/>
    <property type="match status" value="1"/>
</dbReference>
<evidence type="ECO:0000259" key="1">
    <source>
        <dbReference type="PROSITE" id="PS50994"/>
    </source>
</evidence>
<name>D9PLK8_9ZZZZ</name>